<sequence>MLSVLVLITANTFYDANYRMPHSISEQEDPAIDLLTTDSESDAEVDAHSDVEEDDVDEEELWRKWLSTAYEHGSKKPMKERLTAPLDLPISDADVEKLKVGIKSRSMDDKWDILVEDPDENGGLSIHIIRHWVQEECYILHIVPSTSDSDGGSAKVHRITWEGNKAGLQCDAEQAKKEAVMLCRGHLRCEFEALPQYPSSAFWDSSAYKRLDAQKVAGLLRRPFGKHGGII</sequence>
<keyword evidence="2" id="KW-1185">Reference proteome</keyword>
<accession>A0A9P9DI96</accession>
<dbReference type="EMBL" id="JAGMUU010000030">
    <property type="protein sequence ID" value="KAH7119487.1"/>
    <property type="molecule type" value="Genomic_DNA"/>
</dbReference>
<organism evidence="1 2">
    <name type="scientific">Dactylonectria estremocensis</name>
    <dbReference type="NCBI Taxonomy" id="1079267"/>
    <lineage>
        <taxon>Eukaryota</taxon>
        <taxon>Fungi</taxon>
        <taxon>Dikarya</taxon>
        <taxon>Ascomycota</taxon>
        <taxon>Pezizomycotina</taxon>
        <taxon>Sordariomycetes</taxon>
        <taxon>Hypocreomycetidae</taxon>
        <taxon>Hypocreales</taxon>
        <taxon>Nectriaceae</taxon>
        <taxon>Dactylonectria</taxon>
    </lineage>
</organism>
<evidence type="ECO:0000313" key="2">
    <source>
        <dbReference type="Proteomes" id="UP000717696"/>
    </source>
</evidence>
<comment type="caution">
    <text evidence="1">The sequence shown here is derived from an EMBL/GenBank/DDBJ whole genome shotgun (WGS) entry which is preliminary data.</text>
</comment>
<dbReference type="AlphaFoldDB" id="A0A9P9DI96"/>
<evidence type="ECO:0000313" key="1">
    <source>
        <dbReference type="EMBL" id="KAH7119487.1"/>
    </source>
</evidence>
<gene>
    <name evidence="1" type="ORF">B0J13DRAFT_569232</name>
</gene>
<proteinExistence type="predicted"/>
<name>A0A9P9DI96_9HYPO</name>
<reference evidence="1" key="1">
    <citation type="journal article" date="2021" name="Nat. Commun.">
        <title>Genetic determinants of endophytism in the Arabidopsis root mycobiome.</title>
        <authorList>
            <person name="Mesny F."/>
            <person name="Miyauchi S."/>
            <person name="Thiergart T."/>
            <person name="Pickel B."/>
            <person name="Atanasova L."/>
            <person name="Karlsson M."/>
            <person name="Huettel B."/>
            <person name="Barry K.W."/>
            <person name="Haridas S."/>
            <person name="Chen C."/>
            <person name="Bauer D."/>
            <person name="Andreopoulos W."/>
            <person name="Pangilinan J."/>
            <person name="LaButti K."/>
            <person name="Riley R."/>
            <person name="Lipzen A."/>
            <person name="Clum A."/>
            <person name="Drula E."/>
            <person name="Henrissat B."/>
            <person name="Kohler A."/>
            <person name="Grigoriev I.V."/>
            <person name="Martin F.M."/>
            <person name="Hacquard S."/>
        </authorList>
    </citation>
    <scope>NUCLEOTIDE SEQUENCE</scope>
    <source>
        <strain evidence="1">MPI-CAGE-AT-0021</strain>
    </source>
</reference>
<protein>
    <submittedName>
        <fullName evidence="1">Uncharacterized protein</fullName>
    </submittedName>
</protein>
<dbReference type="Proteomes" id="UP000717696">
    <property type="component" value="Unassembled WGS sequence"/>
</dbReference>
<dbReference type="OrthoDB" id="4521980at2759"/>